<evidence type="ECO:0000313" key="16">
    <source>
        <dbReference type="Ensembl" id="ENSNNAP00000025186.1"/>
    </source>
</evidence>
<dbReference type="GO" id="GO:0046872">
    <property type="term" value="F:metal ion binding"/>
    <property type="evidence" value="ECO:0007669"/>
    <property type="project" value="UniProtKB-KW"/>
</dbReference>
<dbReference type="GO" id="GO:0002532">
    <property type="term" value="P:production of molecular mediator involved in inflammatory response"/>
    <property type="evidence" value="ECO:0007669"/>
    <property type="project" value="Ensembl"/>
</dbReference>
<dbReference type="GO" id="GO:0010629">
    <property type="term" value="P:negative regulation of gene expression"/>
    <property type="evidence" value="ECO:0007669"/>
    <property type="project" value="Ensembl"/>
</dbReference>
<evidence type="ECO:0000256" key="1">
    <source>
        <dbReference type="ARBA" id="ARBA00001604"/>
    </source>
</evidence>
<feature type="region of interest" description="Disordered" evidence="13">
    <location>
        <begin position="261"/>
        <end position="338"/>
    </location>
</feature>
<dbReference type="GO" id="GO:0034374">
    <property type="term" value="P:low-density lipoprotein particle remodeling"/>
    <property type="evidence" value="ECO:0007669"/>
    <property type="project" value="Ensembl"/>
</dbReference>
<dbReference type="GO" id="GO:1900017">
    <property type="term" value="P:positive regulation of cytokine production involved in inflammatory response"/>
    <property type="evidence" value="ECO:0007669"/>
    <property type="project" value="Ensembl"/>
</dbReference>
<dbReference type="PANTHER" id="PTHR12253">
    <property type="entry name" value="RH14732P"/>
    <property type="match status" value="1"/>
</dbReference>
<dbReference type="GO" id="GO:0005814">
    <property type="term" value="C:centriole"/>
    <property type="evidence" value="ECO:0007669"/>
    <property type="project" value="Ensembl"/>
</dbReference>
<dbReference type="SUPFAM" id="SSF48619">
    <property type="entry name" value="Phospholipase A2, PLA2"/>
    <property type="match status" value="2"/>
</dbReference>
<dbReference type="GO" id="GO:0042116">
    <property type="term" value="P:macrophage activation"/>
    <property type="evidence" value="ECO:0007669"/>
    <property type="project" value="Ensembl"/>
</dbReference>
<evidence type="ECO:0000256" key="6">
    <source>
        <dbReference type="ARBA" id="ARBA00022525"/>
    </source>
</evidence>
<dbReference type="GO" id="GO:0043524">
    <property type="term" value="P:negative regulation of neuron apoptotic process"/>
    <property type="evidence" value="ECO:0007669"/>
    <property type="project" value="Ensembl"/>
</dbReference>
<dbReference type="PROSITE" id="PS00118">
    <property type="entry name" value="PA2_HIS"/>
    <property type="match status" value="1"/>
</dbReference>
<evidence type="ECO:0000256" key="9">
    <source>
        <dbReference type="ARBA" id="ARBA00022837"/>
    </source>
</evidence>
<evidence type="ECO:0000259" key="15">
    <source>
        <dbReference type="SMART" id="SM00085"/>
    </source>
</evidence>
<dbReference type="Pfam" id="PF05826">
    <property type="entry name" value="Phospholip_A2_2"/>
    <property type="match status" value="2"/>
</dbReference>
<feature type="chain" id="PRO_5034979268" description="phospholipase A2" evidence="14">
    <location>
        <begin position="22"/>
        <end position="431"/>
    </location>
</feature>
<keyword evidence="10" id="KW-0443">Lipid metabolism</keyword>
<keyword evidence="8" id="KW-0378">Hydrolase</keyword>
<dbReference type="EC" id="3.1.1.4" evidence="5"/>
<dbReference type="GO" id="GO:0001675">
    <property type="term" value="P:acrosome assembly"/>
    <property type="evidence" value="ECO:0007669"/>
    <property type="project" value="Ensembl"/>
</dbReference>
<dbReference type="GO" id="GO:0050482">
    <property type="term" value="P:arachidonate secretion"/>
    <property type="evidence" value="ECO:0007669"/>
    <property type="project" value="InterPro"/>
</dbReference>
<dbReference type="GO" id="GO:1903595">
    <property type="term" value="P:positive regulation of histamine secretion by mast cell"/>
    <property type="evidence" value="ECO:0007669"/>
    <property type="project" value="Ensembl"/>
</dbReference>
<comment type="subcellular location">
    <subcellularLocation>
        <location evidence="4">Secreted</location>
    </subcellularLocation>
</comment>
<dbReference type="GeneTree" id="ENSGT00940000161662"/>
<dbReference type="GO" id="GO:0019372">
    <property type="term" value="P:lipoxygenase pathway"/>
    <property type="evidence" value="ECO:0007669"/>
    <property type="project" value="Ensembl"/>
</dbReference>
<dbReference type="OMA" id="CDAHIAS"/>
<dbReference type="GO" id="GO:0043303">
    <property type="term" value="P:mast cell degranulation"/>
    <property type="evidence" value="ECO:0007669"/>
    <property type="project" value="Ensembl"/>
</dbReference>
<dbReference type="Proteomes" id="UP000694559">
    <property type="component" value="Unplaced"/>
</dbReference>
<evidence type="ECO:0000256" key="4">
    <source>
        <dbReference type="ARBA" id="ARBA00004613"/>
    </source>
</evidence>
<sequence length="431" mass="48204">MVGFARLVLLALGFALPCARGSWTEANTACATRATGGRSGLLSFLWLRPDGSPATVLVQSLWDLRSGQLLECVLRTEPDVTRRYLELCGPGGLRHPLARASWDPRLRRAGRLGRAQGSLQGSAGRRRGWTLPGTLWCGAGATAEMPSELGVFQGPDVCCREHDNCDAHIASLEFKYGMRNYRLHTISHCSCDNRFSDCLKNLNDTISNFIGNSFFNLLEVPCFQLKESEDCVEWHWWGGCKKYGMTPLAYLVDPSPYQPIENPEVTSSPLQPRRHRKPGSKGRKTQRKKVKKPSSKTQGPISPISKLNQVTPLPGRSSPGEETVPGSPVLPTTLEPGPTKMEGLSRRCRCYQRLDQCPFQIGPNEFKYQLHNSDDRTLFHCNCTRRLARFLHRKKGPNEVEEQVLSHYISPSCFVLETHPGCRMGDKSWPK</sequence>
<evidence type="ECO:0000256" key="11">
    <source>
        <dbReference type="ARBA" id="ARBA00023157"/>
    </source>
</evidence>
<dbReference type="GO" id="GO:0046488">
    <property type="term" value="P:phosphatidylinositol metabolic process"/>
    <property type="evidence" value="ECO:0007669"/>
    <property type="project" value="Ensembl"/>
</dbReference>
<dbReference type="GO" id="GO:0010744">
    <property type="term" value="P:positive regulation of macrophage derived foam cell differentiation"/>
    <property type="evidence" value="ECO:0007669"/>
    <property type="project" value="Ensembl"/>
</dbReference>
<keyword evidence="7" id="KW-0479">Metal-binding</keyword>
<dbReference type="GO" id="GO:0031394">
    <property type="term" value="P:positive regulation of prostaglandin biosynthetic process"/>
    <property type="evidence" value="ECO:0007669"/>
    <property type="project" value="Ensembl"/>
</dbReference>
<comment type="cofactor">
    <cofactor evidence="2">
        <name>Ca(2+)</name>
        <dbReference type="ChEBI" id="CHEBI:29108"/>
    </cofactor>
</comment>
<dbReference type="GO" id="GO:0006658">
    <property type="term" value="P:phosphatidylserine metabolic process"/>
    <property type="evidence" value="ECO:0007669"/>
    <property type="project" value="Ensembl"/>
</dbReference>
<dbReference type="GO" id="GO:0047498">
    <property type="term" value="F:calcium-dependent phospholipase A2 activity"/>
    <property type="evidence" value="ECO:0007669"/>
    <property type="project" value="Ensembl"/>
</dbReference>
<dbReference type="GO" id="GO:0046470">
    <property type="term" value="P:phosphatidylcholine metabolic process"/>
    <property type="evidence" value="ECO:0007669"/>
    <property type="project" value="Ensembl"/>
</dbReference>
<dbReference type="Gene3D" id="1.20.90.10">
    <property type="entry name" value="Phospholipase A2 domain"/>
    <property type="match status" value="2"/>
</dbReference>
<dbReference type="GO" id="GO:2001135">
    <property type="term" value="P:regulation of endocytic recycling"/>
    <property type="evidence" value="ECO:0007669"/>
    <property type="project" value="Ensembl"/>
</dbReference>
<dbReference type="GO" id="GO:0007288">
    <property type="term" value="P:sperm axoneme assembly"/>
    <property type="evidence" value="ECO:0007669"/>
    <property type="project" value="Ensembl"/>
</dbReference>
<evidence type="ECO:0000256" key="2">
    <source>
        <dbReference type="ARBA" id="ARBA00001913"/>
    </source>
</evidence>
<protein>
    <recommendedName>
        <fullName evidence="5">phospholipase A2</fullName>
        <ecNumber evidence="5">3.1.1.4</ecNumber>
    </recommendedName>
    <alternativeName>
        <fullName evidence="12">Phosphatidylcholine 2-acylhydrolase</fullName>
    </alternativeName>
</protein>
<evidence type="ECO:0000256" key="3">
    <source>
        <dbReference type="ARBA" id="ARBA00002163"/>
    </source>
</evidence>
<evidence type="ECO:0000256" key="8">
    <source>
        <dbReference type="ARBA" id="ARBA00022801"/>
    </source>
</evidence>
<reference evidence="16" key="2">
    <citation type="submission" date="2025-09" db="UniProtKB">
        <authorList>
            <consortium name="Ensembl"/>
        </authorList>
    </citation>
    <scope>IDENTIFICATION</scope>
</reference>
<evidence type="ECO:0000256" key="12">
    <source>
        <dbReference type="ARBA" id="ARBA00029903"/>
    </source>
</evidence>
<evidence type="ECO:0000256" key="14">
    <source>
        <dbReference type="SAM" id="SignalP"/>
    </source>
</evidence>
<dbReference type="GO" id="GO:0032308">
    <property type="term" value="P:positive regulation of prostaglandin secretion"/>
    <property type="evidence" value="ECO:0007669"/>
    <property type="project" value="Ensembl"/>
</dbReference>
<organism evidence="16 17">
    <name type="scientific">Naja naja</name>
    <name type="common">Indian cobra</name>
    <dbReference type="NCBI Taxonomy" id="35670"/>
    <lineage>
        <taxon>Eukaryota</taxon>
        <taxon>Metazoa</taxon>
        <taxon>Chordata</taxon>
        <taxon>Craniata</taxon>
        <taxon>Vertebrata</taxon>
        <taxon>Euteleostomi</taxon>
        <taxon>Lepidosauria</taxon>
        <taxon>Squamata</taxon>
        <taxon>Bifurcata</taxon>
        <taxon>Unidentata</taxon>
        <taxon>Episquamata</taxon>
        <taxon>Toxicofera</taxon>
        <taxon>Serpentes</taxon>
        <taxon>Colubroidea</taxon>
        <taxon>Elapidae</taxon>
        <taxon>Elapinae</taxon>
        <taxon>Naja</taxon>
    </lineage>
</organism>
<dbReference type="InterPro" id="IPR033113">
    <property type="entry name" value="PLA2_histidine"/>
</dbReference>
<proteinExistence type="predicted"/>
<dbReference type="GO" id="GO:1900222">
    <property type="term" value="P:negative regulation of amyloid-beta clearance"/>
    <property type="evidence" value="ECO:0007669"/>
    <property type="project" value="Ensembl"/>
</dbReference>
<feature type="signal peptide" evidence="14">
    <location>
        <begin position="1"/>
        <end position="21"/>
    </location>
</feature>
<keyword evidence="6" id="KW-0964">Secreted</keyword>
<comment type="function">
    <text evidence="3">PLA2 catalyzes the calcium-dependent hydrolysis of the 2-acyl groups in 3-sn-phosphoglycerides.</text>
</comment>
<evidence type="ECO:0000256" key="5">
    <source>
        <dbReference type="ARBA" id="ARBA00013278"/>
    </source>
</evidence>
<keyword evidence="14" id="KW-0732">Signal</keyword>
<dbReference type="InterPro" id="IPR016090">
    <property type="entry name" value="PLA2-like_dom"/>
</dbReference>
<dbReference type="GO" id="GO:0048469">
    <property type="term" value="P:cell maturation"/>
    <property type="evidence" value="ECO:0007669"/>
    <property type="project" value="Ensembl"/>
</dbReference>
<evidence type="ECO:0000313" key="17">
    <source>
        <dbReference type="Proteomes" id="UP000694559"/>
    </source>
</evidence>
<dbReference type="OrthoDB" id="10059604at2759"/>
<dbReference type="GO" id="GO:0046471">
    <property type="term" value="P:phosphatidylglycerol metabolic process"/>
    <property type="evidence" value="ECO:0007669"/>
    <property type="project" value="Ensembl"/>
</dbReference>
<dbReference type="InterPro" id="IPR036444">
    <property type="entry name" value="PLipase_A2_dom_sf"/>
</dbReference>
<dbReference type="GO" id="GO:0034375">
    <property type="term" value="P:high-density lipoprotein particle remodeling"/>
    <property type="evidence" value="ECO:0007669"/>
    <property type="project" value="Ensembl"/>
</dbReference>
<reference evidence="16" key="1">
    <citation type="submission" date="2025-08" db="UniProtKB">
        <authorList>
            <consortium name="Ensembl"/>
        </authorList>
    </citation>
    <scope>IDENTIFICATION</scope>
</reference>
<dbReference type="GO" id="GO:0005576">
    <property type="term" value="C:extracellular region"/>
    <property type="evidence" value="ECO:0007669"/>
    <property type="project" value="UniProtKB-SubCell"/>
</dbReference>
<dbReference type="GO" id="GO:0010976">
    <property type="term" value="P:positive regulation of neuron projection development"/>
    <property type="evidence" value="ECO:0007669"/>
    <property type="project" value="Ensembl"/>
</dbReference>
<keyword evidence="17" id="KW-1185">Reference proteome</keyword>
<keyword evidence="11" id="KW-1015">Disulfide bond</keyword>
<dbReference type="Ensembl" id="ENSNNAT00000026406.1">
    <property type="protein sequence ID" value="ENSNNAP00000025186.1"/>
    <property type="gene ID" value="ENSNNAG00000016481.1"/>
</dbReference>
<dbReference type="FunFam" id="1.20.90.10:FF:000002">
    <property type="entry name" value="Phospholipase A2 group III"/>
    <property type="match status" value="1"/>
</dbReference>
<dbReference type="SMART" id="SM00085">
    <property type="entry name" value="PA2c"/>
    <property type="match status" value="1"/>
</dbReference>
<feature type="compositionally biased region" description="Basic residues" evidence="13">
    <location>
        <begin position="272"/>
        <end position="294"/>
    </location>
</feature>
<comment type="catalytic activity">
    <reaction evidence="1">
        <text>a 1,2-diacyl-sn-glycero-3-phosphocholine + H2O = a 1-acyl-sn-glycero-3-phosphocholine + a fatty acid + H(+)</text>
        <dbReference type="Rhea" id="RHEA:15801"/>
        <dbReference type="ChEBI" id="CHEBI:15377"/>
        <dbReference type="ChEBI" id="CHEBI:15378"/>
        <dbReference type="ChEBI" id="CHEBI:28868"/>
        <dbReference type="ChEBI" id="CHEBI:57643"/>
        <dbReference type="ChEBI" id="CHEBI:58168"/>
        <dbReference type="EC" id="3.1.1.4"/>
    </reaction>
</comment>
<feature type="domain" description="Phospholipase A2-like central" evidence="15">
    <location>
        <begin position="117"/>
        <end position="241"/>
    </location>
</feature>
<dbReference type="GO" id="GO:0055037">
    <property type="term" value="C:recycling endosome"/>
    <property type="evidence" value="ECO:0007669"/>
    <property type="project" value="Ensembl"/>
</dbReference>
<evidence type="ECO:0000256" key="10">
    <source>
        <dbReference type="ARBA" id="ARBA00023098"/>
    </source>
</evidence>
<dbReference type="CDD" id="cd04704">
    <property type="entry name" value="PLA2_bee_venom_like"/>
    <property type="match status" value="1"/>
</dbReference>
<gene>
    <name evidence="16" type="primary">PLA2G3</name>
</gene>
<keyword evidence="9" id="KW-0106">Calcium</keyword>
<dbReference type="GO" id="GO:0060376">
    <property type="term" value="P:positive regulation of mast cell differentiation"/>
    <property type="evidence" value="ECO:0007669"/>
    <property type="project" value="Ensembl"/>
</dbReference>
<evidence type="ECO:0000256" key="13">
    <source>
        <dbReference type="SAM" id="MobiDB-lite"/>
    </source>
</evidence>
<evidence type="ECO:0000256" key="7">
    <source>
        <dbReference type="ARBA" id="ARBA00022723"/>
    </source>
</evidence>
<dbReference type="AlphaFoldDB" id="A0A8C6Y776"/>
<dbReference type="GO" id="GO:0046337">
    <property type="term" value="P:phosphatidylethanolamine metabolic process"/>
    <property type="evidence" value="ECO:0007669"/>
    <property type="project" value="Ensembl"/>
</dbReference>
<dbReference type="GO" id="GO:0046473">
    <property type="term" value="P:phosphatidic acid metabolic process"/>
    <property type="evidence" value="ECO:0007669"/>
    <property type="project" value="Ensembl"/>
</dbReference>
<name>A0A8C6Y776_NAJNA</name>
<accession>A0A8C6Y776</accession>